<evidence type="ECO:0000313" key="1">
    <source>
        <dbReference type="EMBL" id="MBT1696971.1"/>
    </source>
</evidence>
<proteinExistence type="predicted"/>
<dbReference type="GO" id="GO:0016740">
    <property type="term" value="F:transferase activity"/>
    <property type="evidence" value="ECO:0007669"/>
    <property type="project" value="UniProtKB-KW"/>
</dbReference>
<sequence>MYLLFPGRHQILTNFQFEYLHSIIYGKLNGYTDLHAKPLAVTEKVTAIIFAVTSANHSNTRRNPLPFYLRALAIQEFARELNVPAFIYGVDDVGNLSNFASYTLKRVRHESEGLFDLTPDNTLVLCSTPVLAMYEALGFKILPAELADRTTWSYRCPLPWDLVEKIAGDDAWSNNADIVRNVHPASRELWEKYKLGDKVKLLFRDTMISDDGDITTTRDYNTYVRQMDEIAELKYTETASYVKAGRIGDIGCAVGSWIKLACKDDRFRESDFYGIEVARHLFDICHQRKHNGEFANPFVFFSQRNAVTGLVFEANSMHTIHTSSLTHEIESYGSRSELLQFIRNRYLELASGGVWINRDVVAPANKEKIVLMKLNRSDGRNNDYDKPFSEREALKAYLKDLSTYGRFLRFAMDFRKKEGYFVRYKEVTIENEVYIELTLKDACEFMSRKDYIDNWQSEMHETFCFWDLGEWKQNLEQAGFTVAAESRAYTNEWIVENRLKGKVVLFEQTATGLLKLDYPVTNMILLGEKL</sequence>
<reference evidence="1 2" key="1">
    <citation type="submission" date="2021-05" db="EMBL/GenBank/DDBJ databases">
        <title>A Polyphasic approach of four new species of the genus Ohtaekwangia: Ohtaekwangia histidinii sp. nov., Ohtaekwangia cretensis sp. nov., Ohtaekwangia indiensis sp. nov., Ohtaekwangia reichenbachii sp. nov. from diverse environment.</title>
        <authorList>
            <person name="Octaviana S."/>
        </authorList>
    </citation>
    <scope>NUCLEOTIDE SEQUENCE [LARGE SCALE GENOMIC DNA]</scope>
    <source>
        <strain evidence="1 2">PWU4</strain>
    </source>
</reference>
<evidence type="ECO:0000313" key="2">
    <source>
        <dbReference type="Proteomes" id="UP001319200"/>
    </source>
</evidence>
<dbReference type="RefSeq" id="WP_254162594.1">
    <property type="nucleotide sequence ID" value="NZ_JAHESF010000007.1"/>
</dbReference>
<protein>
    <submittedName>
        <fullName evidence="1">Transferase</fullName>
    </submittedName>
</protein>
<comment type="caution">
    <text evidence="1">The sequence shown here is derived from an EMBL/GenBank/DDBJ whole genome shotgun (WGS) entry which is preliminary data.</text>
</comment>
<keyword evidence="1" id="KW-0808">Transferase</keyword>
<organism evidence="1 2">
    <name type="scientific">Chryseosolibacter histidini</name>
    <dbReference type="NCBI Taxonomy" id="2782349"/>
    <lineage>
        <taxon>Bacteria</taxon>
        <taxon>Pseudomonadati</taxon>
        <taxon>Bacteroidota</taxon>
        <taxon>Cytophagia</taxon>
        <taxon>Cytophagales</taxon>
        <taxon>Chryseotaleaceae</taxon>
        <taxon>Chryseosolibacter</taxon>
    </lineage>
</organism>
<dbReference type="EMBL" id="JAHESF010000007">
    <property type="protein sequence ID" value="MBT1696971.1"/>
    <property type="molecule type" value="Genomic_DNA"/>
</dbReference>
<name>A0AAP2DIJ1_9BACT</name>
<gene>
    <name evidence="1" type="ORF">KK083_08810</name>
</gene>
<keyword evidence="2" id="KW-1185">Reference proteome</keyword>
<dbReference type="InterPro" id="IPR029063">
    <property type="entry name" value="SAM-dependent_MTases_sf"/>
</dbReference>
<dbReference type="Gene3D" id="3.40.50.150">
    <property type="entry name" value="Vaccinia Virus protein VP39"/>
    <property type="match status" value="1"/>
</dbReference>
<accession>A0AAP2DIJ1</accession>
<dbReference type="AlphaFoldDB" id="A0AAP2DIJ1"/>
<dbReference type="SUPFAM" id="SSF53335">
    <property type="entry name" value="S-adenosyl-L-methionine-dependent methyltransferases"/>
    <property type="match status" value="1"/>
</dbReference>
<dbReference type="Proteomes" id="UP001319200">
    <property type="component" value="Unassembled WGS sequence"/>
</dbReference>